<dbReference type="Proteomes" id="UP000651010">
    <property type="component" value="Unassembled WGS sequence"/>
</dbReference>
<feature type="transmembrane region" description="Helical" evidence="5">
    <location>
        <begin position="20"/>
        <end position="41"/>
    </location>
</feature>
<reference evidence="7 8" key="1">
    <citation type="submission" date="2020-09" db="EMBL/GenBank/DDBJ databases">
        <title>Dyella sp. 7MK23 isolated from forest soil.</title>
        <authorList>
            <person name="Fu J."/>
        </authorList>
    </citation>
    <scope>NUCLEOTIDE SEQUENCE [LARGE SCALE GENOMIC DNA]</scope>
    <source>
        <strain evidence="7 8">7MK23</strain>
    </source>
</reference>
<evidence type="ECO:0000256" key="1">
    <source>
        <dbReference type="ARBA" id="ARBA00004141"/>
    </source>
</evidence>
<dbReference type="InterPro" id="IPR010432">
    <property type="entry name" value="RDD"/>
</dbReference>
<evidence type="ECO:0000313" key="8">
    <source>
        <dbReference type="Proteomes" id="UP000651010"/>
    </source>
</evidence>
<gene>
    <name evidence="7" type="ORF">IGX34_05935</name>
</gene>
<dbReference type="EMBL" id="JACZZA010000002">
    <property type="protein sequence ID" value="MBE1159918.1"/>
    <property type="molecule type" value="Genomic_DNA"/>
</dbReference>
<keyword evidence="2 5" id="KW-0812">Transmembrane</keyword>
<evidence type="ECO:0000256" key="5">
    <source>
        <dbReference type="SAM" id="Phobius"/>
    </source>
</evidence>
<sequence>MALQYAGHEMVAAGFWRRSLAFVVDTLVLGAVGAFIGWVLYNWLISVGPSALLIGFAVSLVYFGVMDSHLGQGRTLGKRLLRVCVVDGGGHFLSVSRAMLRFTVLGVPYFLARWVMPPHTPGWVLALHSLGTVGIGLSLAYLYIFNYRTRQSLHDVITRAYVISTDPDEDAVPAVPLWRGHLVIIALICMYTFGAPYLVQGNIRPLVSAMRPFFQQVQAAPHVMSASINVNKVSNSDQSTVRYVTAQVRLDNSSIEDPELAYRVAQLLTYRNTYIVEGDRVAVKLTCGFDIGIASWWVSDTYRYTADEGPKS</sequence>
<dbReference type="Pfam" id="PF06271">
    <property type="entry name" value="RDD"/>
    <property type="match status" value="1"/>
</dbReference>
<evidence type="ECO:0000256" key="2">
    <source>
        <dbReference type="ARBA" id="ARBA00022692"/>
    </source>
</evidence>
<keyword evidence="4 5" id="KW-0472">Membrane</keyword>
<keyword evidence="3 5" id="KW-1133">Transmembrane helix</keyword>
<feature type="transmembrane region" description="Helical" evidence="5">
    <location>
        <begin position="182"/>
        <end position="199"/>
    </location>
</feature>
<proteinExistence type="predicted"/>
<accession>A0ABR9G791</accession>
<comment type="subcellular location">
    <subcellularLocation>
        <location evidence="1">Membrane</location>
        <topology evidence="1">Multi-pass membrane protein</topology>
    </subcellularLocation>
</comment>
<feature type="domain" description="RDD" evidence="6">
    <location>
        <begin position="13"/>
        <end position="158"/>
    </location>
</feature>
<evidence type="ECO:0000256" key="3">
    <source>
        <dbReference type="ARBA" id="ARBA00022989"/>
    </source>
</evidence>
<organism evidence="7 8">
    <name type="scientific">Dyella acidiphila</name>
    <dbReference type="NCBI Taxonomy" id="2775866"/>
    <lineage>
        <taxon>Bacteria</taxon>
        <taxon>Pseudomonadati</taxon>
        <taxon>Pseudomonadota</taxon>
        <taxon>Gammaproteobacteria</taxon>
        <taxon>Lysobacterales</taxon>
        <taxon>Rhodanobacteraceae</taxon>
        <taxon>Dyella</taxon>
    </lineage>
</organism>
<feature type="transmembrane region" description="Helical" evidence="5">
    <location>
        <begin position="47"/>
        <end position="65"/>
    </location>
</feature>
<evidence type="ECO:0000313" key="7">
    <source>
        <dbReference type="EMBL" id="MBE1159918.1"/>
    </source>
</evidence>
<evidence type="ECO:0000259" key="6">
    <source>
        <dbReference type="Pfam" id="PF06271"/>
    </source>
</evidence>
<dbReference type="RefSeq" id="WP_192554767.1">
    <property type="nucleotide sequence ID" value="NZ_JACZZA010000002.1"/>
</dbReference>
<feature type="transmembrane region" description="Helical" evidence="5">
    <location>
        <begin position="122"/>
        <end position="144"/>
    </location>
</feature>
<protein>
    <submittedName>
        <fullName evidence="7">RDD family protein</fullName>
    </submittedName>
</protein>
<name>A0ABR9G791_9GAMM</name>
<evidence type="ECO:0000256" key="4">
    <source>
        <dbReference type="ARBA" id="ARBA00023136"/>
    </source>
</evidence>
<keyword evidence="8" id="KW-1185">Reference proteome</keyword>
<comment type="caution">
    <text evidence="7">The sequence shown here is derived from an EMBL/GenBank/DDBJ whole genome shotgun (WGS) entry which is preliminary data.</text>
</comment>